<dbReference type="Pfam" id="PF26640">
    <property type="entry name" value="DUF8212"/>
    <property type="match status" value="1"/>
</dbReference>
<dbReference type="AlphaFoldDB" id="A0A9Q8P6B3"/>
<dbReference type="Proteomes" id="UP000756132">
    <property type="component" value="Chromosome 3"/>
</dbReference>
<reference evidence="3" key="2">
    <citation type="journal article" date="2022" name="Microb. Genom.">
        <title>A chromosome-scale genome assembly of the tomato pathogen Cladosporium fulvum reveals a compartmentalized genome architecture and the presence of a dispensable chromosome.</title>
        <authorList>
            <person name="Zaccaron A.Z."/>
            <person name="Chen L.H."/>
            <person name="Samaras A."/>
            <person name="Stergiopoulos I."/>
        </authorList>
    </citation>
    <scope>NUCLEOTIDE SEQUENCE</scope>
    <source>
        <strain evidence="3">Race5_Kim</strain>
    </source>
</reference>
<proteinExistence type="predicted"/>
<dbReference type="GeneID" id="71988403"/>
<keyword evidence="4" id="KW-1185">Reference proteome</keyword>
<protein>
    <submittedName>
        <fullName evidence="3">Vegetative incompatibility protein HET-E-1</fullName>
    </submittedName>
</protein>
<feature type="region of interest" description="Disordered" evidence="1">
    <location>
        <begin position="158"/>
        <end position="181"/>
    </location>
</feature>
<evidence type="ECO:0000313" key="3">
    <source>
        <dbReference type="EMBL" id="UJO14863.1"/>
    </source>
</evidence>
<dbReference type="EMBL" id="CP090165">
    <property type="protein sequence ID" value="UJO14863.1"/>
    <property type="molecule type" value="Genomic_DNA"/>
</dbReference>
<dbReference type="InterPro" id="IPR058525">
    <property type="entry name" value="DUF8212"/>
</dbReference>
<evidence type="ECO:0000313" key="4">
    <source>
        <dbReference type="Proteomes" id="UP000756132"/>
    </source>
</evidence>
<accession>A0A9Q8P6B3</accession>
<reference evidence="3" key="1">
    <citation type="submission" date="2021-12" db="EMBL/GenBank/DDBJ databases">
        <authorList>
            <person name="Zaccaron A."/>
            <person name="Stergiopoulos I."/>
        </authorList>
    </citation>
    <scope>NUCLEOTIDE SEQUENCE</scope>
    <source>
        <strain evidence="3">Race5_Kim</strain>
    </source>
</reference>
<dbReference type="PANTHER" id="PTHR10622:SF10">
    <property type="entry name" value="HET DOMAIN-CONTAINING PROTEIN"/>
    <property type="match status" value="1"/>
</dbReference>
<dbReference type="RefSeq" id="XP_047759229.1">
    <property type="nucleotide sequence ID" value="XM_047907673.1"/>
</dbReference>
<organism evidence="3 4">
    <name type="scientific">Passalora fulva</name>
    <name type="common">Tomato leaf mold</name>
    <name type="synonym">Cladosporium fulvum</name>
    <dbReference type="NCBI Taxonomy" id="5499"/>
    <lineage>
        <taxon>Eukaryota</taxon>
        <taxon>Fungi</taxon>
        <taxon>Dikarya</taxon>
        <taxon>Ascomycota</taxon>
        <taxon>Pezizomycotina</taxon>
        <taxon>Dothideomycetes</taxon>
        <taxon>Dothideomycetidae</taxon>
        <taxon>Mycosphaerellales</taxon>
        <taxon>Mycosphaerellaceae</taxon>
        <taxon>Fulvia</taxon>
    </lineage>
</organism>
<dbReference type="KEGG" id="ffu:CLAFUR5_08525"/>
<name>A0A9Q8P6B3_PASFU</name>
<gene>
    <name evidence="3" type="ORF">CLAFUR5_08525</name>
</gene>
<evidence type="ECO:0000259" key="2">
    <source>
        <dbReference type="Pfam" id="PF26640"/>
    </source>
</evidence>
<sequence>MYTWYTEAAICHAYLADVSSSDPPELRRDKFYNNRWFTRGWTLQELLAPKQLIFYSTDQISLGNKRSLAEPLSGITGIDAAILRGERRLETASVAKRMSWAAQRKTSRPEDQAYSLMGLFNVNMPMLHGEGGEKAFLRLQEEIMKLSDDQSIFAWVTPHSKDNDERSKAGTGASPTPGKAFAQAGDYRTYRAFEEQSPFDMSNRGLGISLHLTPVTPGVYIAALNCPVPSTLDGFLGIFVKKLETGAKQYARIRSDQLASLHVRGRLEQIFVRASVPELDAWSDAMPTHLFHISKMGSLGEAKLSYEMIDVLAAPFDKDEMEAYHNLNIRKHPRVPATKPGTFKMIKGDGRITAALLLGRSVDDERFAHLIGAGKDFEVGFDVVECDELTPLEAFEDRFEPRAMGRTLSLRYHNVNVRAETLVKSNVKVYNFAIYIEGIEKTQTEAITEGIANFVGVSKKTRLSKIKQLF</sequence>
<dbReference type="PANTHER" id="PTHR10622">
    <property type="entry name" value="HET DOMAIN-CONTAINING PROTEIN"/>
    <property type="match status" value="1"/>
</dbReference>
<feature type="compositionally biased region" description="Basic and acidic residues" evidence="1">
    <location>
        <begin position="159"/>
        <end position="168"/>
    </location>
</feature>
<feature type="domain" description="DUF8212" evidence="2">
    <location>
        <begin position="134"/>
        <end position="169"/>
    </location>
</feature>
<evidence type="ECO:0000256" key="1">
    <source>
        <dbReference type="SAM" id="MobiDB-lite"/>
    </source>
</evidence>
<dbReference type="OrthoDB" id="20872at2759"/>